<dbReference type="GO" id="GO:0005739">
    <property type="term" value="C:mitochondrion"/>
    <property type="evidence" value="ECO:0007669"/>
    <property type="project" value="TreeGrafter"/>
</dbReference>
<dbReference type="InterPro" id="IPR019180">
    <property type="entry name" value="Oxidoreductase-like_N"/>
</dbReference>
<reference evidence="3 4" key="1">
    <citation type="submission" date="2019-10" db="EMBL/GenBank/DDBJ databases">
        <authorList>
            <person name="Palmer J.M."/>
        </authorList>
    </citation>
    <scope>NUCLEOTIDE SEQUENCE [LARGE SCALE GENOMIC DNA]</scope>
    <source>
        <strain evidence="3 4">TWF694</strain>
    </source>
</reference>
<dbReference type="Proteomes" id="UP001365542">
    <property type="component" value="Unassembled WGS sequence"/>
</dbReference>
<accession>A0AAV9XCQ4</accession>
<keyword evidence="4" id="KW-1185">Reference proteome</keyword>
<feature type="region of interest" description="Disordered" evidence="1">
    <location>
        <begin position="195"/>
        <end position="222"/>
    </location>
</feature>
<evidence type="ECO:0000313" key="4">
    <source>
        <dbReference type="Proteomes" id="UP001365542"/>
    </source>
</evidence>
<comment type="caution">
    <text evidence="3">The sequence shown here is derived from an EMBL/GenBank/DDBJ whole genome shotgun (WGS) entry which is preliminary data.</text>
</comment>
<dbReference type="AlphaFoldDB" id="A0AAV9XCQ4"/>
<gene>
    <name evidence="3" type="ORF">TWF694_008670</name>
</gene>
<proteinExistence type="predicted"/>
<dbReference type="PANTHER" id="PTHR21193">
    <property type="entry name" value="OXIDOREDUCTASE-LIKE DOMAIN-CONTAINING PROTEIN 1"/>
    <property type="match status" value="1"/>
</dbReference>
<evidence type="ECO:0000256" key="1">
    <source>
        <dbReference type="SAM" id="MobiDB-lite"/>
    </source>
</evidence>
<feature type="domain" description="Oxidoreductase-like" evidence="2">
    <location>
        <begin position="142"/>
        <end position="186"/>
    </location>
</feature>
<organism evidence="3 4">
    <name type="scientific">Orbilia ellipsospora</name>
    <dbReference type="NCBI Taxonomy" id="2528407"/>
    <lineage>
        <taxon>Eukaryota</taxon>
        <taxon>Fungi</taxon>
        <taxon>Dikarya</taxon>
        <taxon>Ascomycota</taxon>
        <taxon>Pezizomycotina</taxon>
        <taxon>Orbiliomycetes</taxon>
        <taxon>Orbiliales</taxon>
        <taxon>Orbiliaceae</taxon>
        <taxon>Orbilia</taxon>
    </lineage>
</organism>
<evidence type="ECO:0000259" key="2">
    <source>
        <dbReference type="Pfam" id="PF09791"/>
    </source>
</evidence>
<evidence type="ECO:0000313" key="3">
    <source>
        <dbReference type="EMBL" id="KAK6539822.1"/>
    </source>
</evidence>
<protein>
    <recommendedName>
        <fullName evidence="2">Oxidoreductase-like domain-containing protein</fullName>
    </recommendedName>
</protein>
<name>A0AAV9XCQ4_9PEZI</name>
<dbReference type="EMBL" id="JAVHJO010000005">
    <property type="protein sequence ID" value="KAK6539822.1"/>
    <property type="molecule type" value="Genomic_DNA"/>
</dbReference>
<dbReference type="Pfam" id="PF09791">
    <property type="entry name" value="Oxidored-like"/>
    <property type="match status" value="1"/>
</dbReference>
<sequence length="257" mass="28736">MRRTLDFAAIRSHARTGIGAVLWFSKINHHLNPIPLLSSYLDTRSLKKCWNHTKRTHLETDDNTTQAFPLSGFYQLLIAHPQIPSEHPAYYPPRPKKGIVEAALGTNERDSHNDAPTSAQLVFGSNLVGPRRKNDEKAHTMMIAGVRVPPKPQEPDNCCMSGCVNCVWDLFREDLEEWAIANAKAEKAIRLQNTKRPKDGDGVAGANGLGSEEVNDDDIDSEKATIDTSMWKGLEDIPIGIRVFMDTEKLIKSKRKV</sequence>
<dbReference type="InterPro" id="IPR039251">
    <property type="entry name" value="OXLD1"/>
</dbReference>
<dbReference type="PANTHER" id="PTHR21193:SF3">
    <property type="entry name" value="OXIDOREDUCTASE-LIKE DOMAIN-CONTAINING PROTEIN 1"/>
    <property type="match status" value="1"/>
</dbReference>